<name>A0A843TGK1_COLES</name>
<feature type="region of interest" description="Disordered" evidence="1">
    <location>
        <begin position="41"/>
        <end position="60"/>
    </location>
</feature>
<evidence type="ECO:0000313" key="2">
    <source>
        <dbReference type="EMBL" id="MQL69891.1"/>
    </source>
</evidence>
<accession>A0A843TGK1</accession>
<dbReference type="AlphaFoldDB" id="A0A843TGK1"/>
<dbReference type="Proteomes" id="UP000652761">
    <property type="component" value="Unassembled WGS sequence"/>
</dbReference>
<evidence type="ECO:0000256" key="1">
    <source>
        <dbReference type="SAM" id="MobiDB-lite"/>
    </source>
</evidence>
<protein>
    <submittedName>
        <fullName evidence="2">Uncharacterized protein</fullName>
    </submittedName>
</protein>
<dbReference type="EMBL" id="NMUH01000050">
    <property type="protein sequence ID" value="MQL69891.1"/>
    <property type="molecule type" value="Genomic_DNA"/>
</dbReference>
<sequence length="110" mass="12242">MLELSEVSFERRSMMLRDRGVPGGTAPEPYAAGNAVASEAATMSRRCDRSRRGRDTPERRVKAEFPPSVFTSRVVVTMSSRTEFPTVRLLNSGRARAGRRRRGGSRSPRS</sequence>
<reference evidence="2" key="1">
    <citation type="submission" date="2017-07" db="EMBL/GenBank/DDBJ databases">
        <title>Taro Niue Genome Assembly and Annotation.</title>
        <authorList>
            <person name="Atibalentja N."/>
            <person name="Keating K."/>
            <person name="Fields C.J."/>
        </authorList>
    </citation>
    <scope>NUCLEOTIDE SEQUENCE</scope>
    <source>
        <strain evidence="2">Niue_2</strain>
        <tissue evidence="2">Leaf</tissue>
    </source>
</reference>
<gene>
    <name evidence="2" type="ORF">Taro_002190</name>
</gene>
<feature type="region of interest" description="Disordered" evidence="1">
    <location>
        <begin position="87"/>
        <end position="110"/>
    </location>
</feature>
<organism evidence="2 3">
    <name type="scientific">Colocasia esculenta</name>
    <name type="common">Wild taro</name>
    <name type="synonym">Arum esculentum</name>
    <dbReference type="NCBI Taxonomy" id="4460"/>
    <lineage>
        <taxon>Eukaryota</taxon>
        <taxon>Viridiplantae</taxon>
        <taxon>Streptophyta</taxon>
        <taxon>Embryophyta</taxon>
        <taxon>Tracheophyta</taxon>
        <taxon>Spermatophyta</taxon>
        <taxon>Magnoliopsida</taxon>
        <taxon>Liliopsida</taxon>
        <taxon>Araceae</taxon>
        <taxon>Aroideae</taxon>
        <taxon>Colocasieae</taxon>
        <taxon>Colocasia</taxon>
    </lineage>
</organism>
<proteinExistence type="predicted"/>
<comment type="caution">
    <text evidence="2">The sequence shown here is derived from an EMBL/GenBank/DDBJ whole genome shotgun (WGS) entry which is preliminary data.</text>
</comment>
<keyword evidence="3" id="KW-1185">Reference proteome</keyword>
<evidence type="ECO:0000313" key="3">
    <source>
        <dbReference type="Proteomes" id="UP000652761"/>
    </source>
</evidence>
<feature type="compositionally biased region" description="Basic residues" evidence="1">
    <location>
        <begin position="96"/>
        <end position="110"/>
    </location>
</feature>